<dbReference type="GO" id="GO:0004984">
    <property type="term" value="F:olfactory receptor activity"/>
    <property type="evidence" value="ECO:0007669"/>
    <property type="project" value="InterPro"/>
</dbReference>
<dbReference type="PRINTS" id="PR00245">
    <property type="entry name" value="OLFACTORYR"/>
</dbReference>
<evidence type="ECO:0000256" key="10">
    <source>
        <dbReference type="RuleBase" id="RU363047"/>
    </source>
</evidence>
<protein>
    <recommendedName>
        <fullName evidence="10">Olfactory receptor</fullName>
    </recommendedName>
</protein>
<evidence type="ECO:0000256" key="4">
    <source>
        <dbReference type="ARBA" id="ARBA00022989"/>
    </source>
</evidence>
<feature type="transmembrane region" description="Helical" evidence="10">
    <location>
        <begin position="39"/>
        <end position="62"/>
    </location>
</feature>
<evidence type="ECO:0000256" key="5">
    <source>
        <dbReference type="ARBA" id="ARBA00023040"/>
    </source>
</evidence>
<dbReference type="GO" id="GO:0004930">
    <property type="term" value="F:G protein-coupled receptor activity"/>
    <property type="evidence" value="ECO:0007669"/>
    <property type="project" value="UniProtKB-KW"/>
</dbReference>
<dbReference type="GeneTree" id="ENSGT01140000282514"/>
<dbReference type="GO" id="GO:0005886">
    <property type="term" value="C:plasma membrane"/>
    <property type="evidence" value="ECO:0007669"/>
    <property type="project" value="UniProtKB-SubCell"/>
</dbReference>
<dbReference type="SUPFAM" id="SSF81321">
    <property type="entry name" value="Family A G protein-coupled receptor-like"/>
    <property type="match status" value="1"/>
</dbReference>
<evidence type="ECO:0000256" key="6">
    <source>
        <dbReference type="ARBA" id="ARBA00023136"/>
    </source>
</evidence>
<feature type="transmembrane region" description="Helical" evidence="10">
    <location>
        <begin position="116"/>
        <end position="134"/>
    </location>
</feature>
<dbReference type="PROSITE" id="PS00237">
    <property type="entry name" value="G_PROTEIN_RECEP_F1_1"/>
    <property type="match status" value="1"/>
</dbReference>
<dbReference type="PRINTS" id="PR00237">
    <property type="entry name" value="GPCRRHODOPSN"/>
</dbReference>
<keyword evidence="3 9" id="KW-0812">Transmembrane</keyword>
<dbReference type="Ensembl" id="ENSGEVT00005017034.1">
    <property type="protein sequence ID" value="ENSGEVP00005016216.1"/>
    <property type="gene ID" value="ENSGEVG00005011468.1"/>
</dbReference>
<feature type="domain" description="G-protein coupled receptors family 1 profile" evidence="11">
    <location>
        <begin position="55"/>
        <end position="304"/>
    </location>
</feature>
<keyword evidence="8 9" id="KW-0807">Transducer</keyword>
<dbReference type="PANTHER" id="PTHR48018">
    <property type="entry name" value="OLFACTORY RECEPTOR"/>
    <property type="match status" value="1"/>
</dbReference>
<proteinExistence type="inferred from homology"/>
<keyword evidence="6 10" id="KW-0472">Membrane</keyword>
<evidence type="ECO:0000256" key="2">
    <source>
        <dbReference type="ARBA" id="ARBA00004141"/>
    </source>
</evidence>
<evidence type="ECO:0000313" key="13">
    <source>
        <dbReference type="Proteomes" id="UP000694390"/>
    </source>
</evidence>
<dbReference type="InterPro" id="IPR017452">
    <property type="entry name" value="GPCR_Rhodpsn_7TM"/>
</dbReference>
<dbReference type="Gene3D" id="1.20.1070.10">
    <property type="entry name" value="Rhodopsin 7-helix transmembrane proteins"/>
    <property type="match status" value="1"/>
</dbReference>
<reference evidence="12" key="2">
    <citation type="submission" date="2025-09" db="UniProtKB">
        <authorList>
            <consortium name="Ensembl"/>
        </authorList>
    </citation>
    <scope>IDENTIFICATION</scope>
</reference>
<evidence type="ECO:0000256" key="7">
    <source>
        <dbReference type="ARBA" id="ARBA00023170"/>
    </source>
</evidence>
<evidence type="ECO:0000256" key="3">
    <source>
        <dbReference type="ARBA" id="ARBA00022692"/>
    </source>
</evidence>
<dbReference type="CDD" id="cd15410">
    <property type="entry name" value="7tmA_OR5D-like"/>
    <property type="match status" value="1"/>
</dbReference>
<keyword evidence="5 9" id="KW-0297">G-protein coupled receptor</keyword>
<reference evidence="12" key="1">
    <citation type="submission" date="2025-08" db="UniProtKB">
        <authorList>
            <consortium name="Ensembl"/>
        </authorList>
    </citation>
    <scope>IDENTIFICATION</scope>
</reference>
<dbReference type="AlphaFoldDB" id="A0A8C4WJT9"/>
<comment type="function">
    <text evidence="1">Odorant receptor.</text>
</comment>
<feature type="transmembrane region" description="Helical" evidence="10">
    <location>
        <begin position="74"/>
        <end position="96"/>
    </location>
</feature>
<name>A0A8C4WJT9_9SAUR</name>
<dbReference type="InterPro" id="IPR000276">
    <property type="entry name" value="GPCR_Rhodpsn"/>
</dbReference>
<keyword evidence="10" id="KW-0552">Olfaction</keyword>
<keyword evidence="10" id="KW-1003">Cell membrane</keyword>
<keyword evidence="4 10" id="KW-1133">Transmembrane helix</keyword>
<dbReference type="Proteomes" id="UP000694390">
    <property type="component" value="Unassembled WGS sequence"/>
</dbReference>
<keyword evidence="7 9" id="KW-0675">Receptor</keyword>
<keyword evidence="13" id="KW-1185">Reference proteome</keyword>
<comment type="subcellular location">
    <subcellularLocation>
        <location evidence="10">Cell membrane</location>
        <topology evidence="10">Multi-pass membrane protein</topology>
    </subcellularLocation>
    <subcellularLocation>
        <location evidence="2">Membrane</location>
        <topology evidence="2">Multi-pass membrane protein</topology>
    </subcellularLocation>
</comment>
<accession>A0A8C4WJT9</accession>
<dbReference type="OrthoDB" id="9889152at2759"/>
<dbReference type="FunFam" id="1.20.1070.10:FF:000003">
    <property type="entry name" value="Olfactory receptor"/>
    <property type="match status" value="1"/>
</dbReference>
<feature type="transmembrane region" description="Helical" evidence="10">
    <location>
        <begin position="154"/>
        <end position="172"/>
    </location>
</feature>
<organism evidence="12 13">
    <name type="scientific">Gopherus evgoodei</name>
    <name type="common">Goodes thornscrub tortoise</name>
    <dbReference type="NCBI Taxonomy" id="1825980"/>
    <lineage>
        <taxon>Eukaryota</taxon>
        <taxon>Metazoa</taxon>
        <taxon>Chordata</taxon>
        <taxon>Craniata</taxon>
        <taxon>Vertebrata</taxon>
        <taxon>Euteleostomi</taxon>
        <taxon>Archelosauria</taxon>
        <taxon>Testudinata</taxon>
        <taxon>Testudines</taxon>
        <taxon>Cryptodira</taxon>
        <taxon>Durocryptodira</taxon>
        <taxon>Testudinoidea</taxon>
        <taxon>Testudinidae</taxon>
        <taxon>Gopherus</taxon>
    </lineage>
</organism>
<evidence type="ECO:0000256" key="8">
    <source>
        <dbReference type="ARBA" id="ARBA00023224"/>
    </source>
</evidence>
<evidence type="ECO:0000313" key="12">
    <source>
        <dbReference type="Ensembl" id="ENSGEVP00005016216.1"/>
    </source>
</evidence>
<evidence type="ECO:0000256" key="1">
    <source>
        <dbReference type="ARBA" id="ARBA00002936"/>
    </source>
</evidence>
<comment type="similarity">
    <text evidence="9">Belongs to the G-protein coupled receptor 1 family.</text>
</comment>
<sequence length="329" mass="37191">PQKPFFPVKMSSFQTLSMESTMVHEFILVGFTDSPQLQVVLFVVFLMIYTITLLGNLGMIVLIKIDPQLHTPMYFFLSHLSFCDLCYSSAIVPKMLLNFLREDKTISFAGCAAQSYVFGSFLDAECFLLAAMAYDRCMAICKPLLYKITMFRQLCVSLVAGAYTIGLVDSLVHTHFTFRLSFCSSNVINHFFCDVPALLALSCSDTWLNELLLFITMIVVEISTTLLILVSYLYILLTIIQTRLAEGKQKAFSTCASHLLCITIFHGTLLFMYTRPSSSYSLDTDKMASVFYTVVIPMLNPLIYSLRNKDVKNALGRVMSRNYFSSSLY</sequence>
<feature type="transmembrane region" description="Helical" evidence="10">
    <location>
        <begin position="211"/>
        <end position="239"/>
    </location>
</feature>
<dbReference type="Pfam" id="PF13853">
    <property type="entry name" value="7tm_4"/>
    <property type="match status" value="1"/>
</dbReference>
<evidence type="ECO:0000256" key="9">
    <source>
        <dbReference type="RuleBase" id="RU000688"/>
    </source>
</evidence>
<feature type="transmembrane region" description="Helical" evidence="10">
    <location>
        <begin position="286"/>
        <end position="306"/>
    </location>
</feature>
<dbReference type="PROSITE" id="PS50262">
    <property type="entry name" value="G_PROTEIN_RECEP_F1_2"/>
    <property type="match status" value="1"/>
</dbReference>
<evidence type="ECO:0000259" key="11">
    <source>
        <dbReference type="PROSITE" id="PS50262"/>
    </source>
</evidence>
<dbReference type="InterPro" id="IPR000725">
    <property type="entry name" value="Olfact_rcpt"/>
</dbReference>
<keyword evidence="10" id="KW-0716">Sensory transduction</keyword>
<feature type="transmembrane region" description="Helical" evidence="10">
    <location>
        <begin position="251"/>
        <end position="274"/>
    </location>
</feature>